<dbReference type="Pfam" id="PF05354">
    <property type="entry name" value="Phage_attach"/>
    <property type="match status" value="1"/>
</dbReference>
<gene>
    <name evidence="1" type="ORF">SAMN04488094_10524</name>
</gene>
<keyword evidence="2" id="KW-1185">Reference proteome</keyword>
<sequence length="104" mass="11170">MSIFAAVIDALFADPHMAQDALWRPGGTGGGIAIRVMRRAADDTASFNGGRFVVDTVLFDLRLSEVPDLAPGDTLEVAGEVFEIAGEPVRDQERLIWQAEARAA</sequence>
<dbReference type="GO" id="GO:0019068">
    <property type="term" value="P:virion assembly"/>
    <property type="evidence" value="ECO:0007669"/>
    <property type="project" value="InterPro"/>
</dbReference>
<dbReference type="Proteomes" id="UP000198728">
    <property type="component" value="Unassembled WGS sequence"/>
</dbReference>
<dbReference type="STRING" id="441112.SAMN04488094_10524"/>
<dbReference type="OrthoDB" id="8410231at2"/>
<dbReference type="EMBL" id="FOLG01000005">
    <property type="protein sequence ID" value="SFC45017.1"/>
    <property type="molecule type" value="Genomic_DNA"/>
</dbReference>
<evidence type="ECO:0000313" key="1">
    <source>
        <dbReference type="EMBL" id="SFC45017.1"/>
    </source>
</evidence>
<accession>A0A1I1J8V2</accession>
<name>A0A1I1J8V2_9RHOB</name>
<organism evidence="1 2">
    <name type="scientific">Tropicimonas isoalkanivorans</name>
    <dbReference type="NCBI Taxonomy" id="441112"/>
    <lineage>
        <taxon>Bacteria</taxon>
        <taxon>Pseudomonadati</taxon>
        <taxon>Pseudomonadota</taxon>
        <taxon>Alphaproteobacteria</taxon>
        <taxon>Rhodobacterales</taxon>
        <taxon>Roseobacteraceae</taxon>
        <taxon>Tropicimonas</taxon>
    </lineage>
</organism>
<dbReference type="RefSeq" id="WP_093360598.1">
    <property type="nucleotide sequence ID" value="NZ_FOLG01000005.1"/>
</dbReference>
<protein>
    <submittedName>
        <fullName evidence="1">Uncharacterized protein</fullName>
    </submittedName>
</protein>
<proteinExistence type="predicted"/>
<reference evidence="1 2" key="1">
    <citation type="submission" date="2016-10" db="EMBL/GenBank/DDBJ databases">
        <authorList>
            <person name="de Groot N.N."/>
        </authorList>
    </citation>
    <scope>NUCLEOTIDE SEQUENCE [LARGE SCALE GENOMIC DNA]</scope>
    <source>
        <strain evidence="1 2">DSM 19548</strain>
    </source>
</reference>
<evidence type="ECO:0000313" key="2">
    <source>
        <dbReference type="Proteomes" id="UP000198728"/>
    </source>
</evidence>
<dbReference type="InterPro" id="IPR008018">
    <property type="entry name" value="Phage_tail_attach_FII"/>
</dbReference>
<dbReference type="AlphaFoldDB" id="A0A1I1J8V2"/>